<dbReference type="InterPro" id="IPR032675">
    <property type="entry name" value="LRR_dom_sf"/>
</dbReference>
<dbReference type="EMBL" id="HBGF01010810">
    <property type="protein sequence ID" value="CAD9100939.1"/>
    <property type="molecule type" value="Transcribed_RNA"/>
</dbReference>
<feature type="region of interest" description="Disordered" evidence="1">
    <location>
        <begin position="552"/>
        <end position="600"/>
    </location>
</feature>
<organism evidence="2">
    <name type="scientific">Neobodo designis</name>
    <name type="common">Flagellated protozoan</name>
    <name type="synonym">Bodo designis</name>
    <dbReference type="NCBI Taxonomy" id="312471"/>
    <lineage>
        <taxon>Eukaryota</taxon>
        <taxon>Discoba</taxon>
        <taxon>Euglenozoa</taxon>
        <taxon>Kinetoplastea</taxon>
        <taxon>Metakinetoplastina</taxon>
        <taxon>Neobodonida</taxon>
        <taxon>Neobodo</taxon>
    </lineage>
</organism>
<dbReference type="GO" id="GO:0005634">
    <property type="term" value="C:nucleus"/>
    <property type="evidence" value="ECO:0007669"/>
    <property type="project" value="TreeGrafter"/>
</dbReference>
<name>A0A7S1LCZ9_NEODS</name>
<feature type="compositionally biased region" description="Low complexity" evidence="1">
    <location>
        <begin position="207"/>
        <end position="217"/>
    </location>
</feature>
<feature type="region of interest" description="Disordered" evidence="1">
    <location>
        <begin position="808"/>
        <end position="841"/>
    </location>
</feature>
<dbReference type="InterPro" id="IPR030217">
    <property type="entry name" value="NXF_fam"/>
</dbReference>
<gene>
    <name evidence="2" type="ORF">NDES1114_LOCUS7190</name>
</gene>
<protein>
    <submittedName>
        <fullName evidence="2">Uncharacterized protein</fullName>
    </submittedName>
</protein>
<feature type="region of interest" description="Disordered" evidence="1">
    <location>
        <begin position="192"/>
        <end position="217"/>
    </location>
</feature>
<proteinExistence type="predicted"/>
<dbReference type="AlphaFoldDB" id="A0A7S1LCZ9"/>
<dbReference type="Gene3D" id="3.80.10.10">
    <property type="entry name" value="Ribonuclease Inhibitor"/>
    <property type="match status" value="1"/>
</dbReference>
<evidence type="ECO:0000256" key="1">
    <source>
        <dbReference type="SAM" id="MobiDB-lite"/>
    </source>
</evidence>
<dbReference type="PANTHER" id="PTHR10662:SF48">
    <property type="entry name" value="LEUCINE-RICH REPEAT PROTEIN (LRRP)"/>
    <property type="match status" value="1"/>
</dbReference>
<accession>A0A7S1LCZ9</accession>
<dbReference type="PANTHER" id="PTHR10662">
    <property type="entry name" value="NUCLEAR RNA EXPORT FACTOR"/>
    <property type="match status" value="1"/>
</dbReference>
<reference evidence="2" key="1">
    <citation type="submission" date="2021-01" db="EMBL/GenBank/DDBJ databases">
        <authorList>
            <person name="Corre E."/>
            <person name="Pelletier E."/>
            <person name="Niang G."/>
            <person name="Scheremetjew M."/>
            <person name="Finn R."/>
            <person name="Kale V."/>
            <person name="Holt S."/>
            <person name="Cochrane G."/>
            <person name="Meng A."/>
            <person name="Brown T."/>
            <person name="Cohen L."/>
        </authorList>
    </citation>
    <scope>NUCLEOTIDE SEQUENCE</scope>
    <source>
        <strain evidence="2">CCAP 1951/1</strain>
    </source>
</reference>
<evidence type="ECO:0000313" key="2">
    <source>
        <dbReference type="EMBL" id="CAD9100939.1"/>
    </source>
</evidence>
<dbReference type="SUPFAM" id="SSF52058">
    <property type="entry name" value="L domain-like"/>
    <property type="match status" value="1"/>
</dbReference>
<dbReference type="GO" id="GO:0003723">
    <property type="term" value="F:RNA binding"/>
    <property type="evidence" value="ECO:0007669"/>
    <property type="project" value="TreeGrafter"/>
</dbReference>
<dbReference type="GO" id="GO:0016973">
    <property type="term" value="P:poly(A)+ mRNA export from nucleus"/>
    <property type="evidence" value="ECO:0007669"/>
    <property type="project" value="TreeGrafter"/>
</dbReference>
<sequence length="841" mass="93607">MLAGVRRMRRKQGFDVRVGRATSSRVFDQFCPMMRRTGRCALYEAQVARADEALRKRKAALEEEAATAELIRAAAAGDEEPLTEEELQALEADREPLPAVELWHECPFRHQRSAVAASERDAIVDRMVEFFTLGKVRLTLHRRDVDPDATAAEVAEQPTVTCDVPTRRGRMIIASNFAARFGAYLGLDDAPPQYQGAEDDDADEKPAPITGPAGPTAQAAEKVKRLPAFRRRRRRIVADVAEFRTTAELTLRSVRVCEYLSQALAKMKARGMSVDGAILSHNDITDLDPLLQALKKRRLHESICFLDASNNELETLRFLFYLRANFPNLVSLRLLNNPITRKPEYREQLRKTLPKLLRLDDESVRKPPLTLPFPKPSASPMAKDFDSASRFVAALLDSFERGLVDEDFAQRHFHPSVTYSLSVHPDCIFQLPTYAMTAEEQAAREKQSAIEAGKTARRLRETLLVTPQDKREAQLFDVAVRGQSRDLRVGREAIEKYARGQLLVFQAYTSTIYPARFAAEHHLHFAAWDVSSMPIPLATLSTKVKRLPVAAGQSNAGQMPAPVKKKKAPKLPTVSGGAKAVREVDSDDDDGAEAAQAADAAAEGRPVFAATRTATGFDLVTIHGVMSWRIPSMHGELAFRCHYDRTMTLLPKPRVGGDDDANESEDLTRWASEDDLIDALDRYFLYNDQVTLRPVLTHDIHDVHRRDVVKTNDTQCRPVREAAASIYDPRNRPEFARRLAMVFQTDEATVRRALEQATSDACLHRVLEELTGAEAGQLAVERVDETVAVDDADAGLDPLAVVSAVADGAEGESAQERLEPLLRRHRTEPFVLPEPAEAPAS</sequence>